<evidence type="ECO:0000259" key="1">
    <source>
        <dbReference type="Pfam" id="PF12697"/>
    </source>
</evidence>
<proteinExistence type="predicted"/>
<dbReference type="SUPFAM" id="SSF53474">
    <property type="entry name" value="alpha/beta-Hydrolases"/>
    <property type="match status" value="1"/>
</dbReference>
<keyword evidence="3" id="KW-1185">Reference proteome</keyword>
<dbReference type="EMBL" id="BAABWH010000002">
    <property type="protein sequence ID" value="GAA6144792.1"/>
    <property type="molecule type" value="Genomic_DNA"/>
</dbReference>
<name>A0ABP9ZXC0_9GAMM</name>
<protein>
    <submittedName>
        <fullName evidence="2">Alpha/beta hydrolase</fullName>
    </submittedName>
</protein>
<dbReference type="Gene3D" id="3.40.50.1820">
    <property type="entry name" value="alpha/beta hydrolase"/>
    <property type="match status" value="1"/>
</dbReference>
<reference evidence="2 3" key="1">
    <citation type="submission" date="2024-04" db="EMBL/GenBank/DDBJ databases">
        <title>Draft genome sequence of Thalassolituus maritimus NBRC 116585.</title>
        <authorList>
            <person name="Miyakawa T."/>
            <person name="Kusuya Y."/>
            <person name="Miura T."/>
        </authorList>
    </citation>
    <scope>NUCLEOTIDE SEQUENCE [LARGE SCALE GENOMIC DNA]</scope>
    <source>
        <strain evidence="2 3">5NW40-0001</strain>
    </source>
</reference>
<keyword evidence="2" id="KW-0378">Hydrolase</keyword>
<dbReference type="InterPro" id="IPR029058">
    <property type="entry name" value="AB_hydrolase_fold"/>
</dbReference>
<feature type="domain" description="AB hydrolase-1" evidence="1">
    <location>
        <begin position="24"/>
        <end position="250"/>
    </location>
</feature>
<accession>A0ABP9ZXC0</accession>
<sequence length="273" mass="30983">MATAETPASPNSSPSSSPSFKAPVVLVAGTFCYPEVFDDMKQEFEARGHQVYAPPLRHHDLPLLEGALAMKETSLLDYRDDFIELIKGLDAPPIIVGWSMGGLIAQLIAQDVEHKALMLLSPAPAAGIFAAYPSMVRTFQHHFSRWGFWRKPLMPEWESFVWSTGHLQDEQLMRDAFVQLKAESGKAYFEMSMWFFDKKRASKVYPERIQTPVLVIAGTDDRIVRTPISKTTAMRFQQGKFVELYRQDHMLVTGTGLPRVMPEFDRWADDNNL</sequence>
<dbReference type="Pfam" id="PF12697">
    <property type="entry name" value="Abhydrolase_6"/>
    <property type="match status" value="1"/>
</dbReference>
<comment type="caution">
    <text evidence="2">The sequence shown here is derived from an EMBL/GenBank/DDBJ whole genome shotgun (WGS) entry which is preliminary data.</text>
</comment>
<evidence type="ECO:0000313" key="2">
    <source>
        <dbReference type="EMBL" id="GAA6144792.1"/>
    </source>
</evidence>
<dbReference type="InterPro" id="IPR000073">
    <property type="entry name" value="AB_hydrolase_1"/>
</dbReference>
<evidence type="ECO:0000313" key="3">
    <source>
        <dbReference type="Proteomes" id="UP001481413"/>
    </source>
</evidence>
<organism evidence="2 3">
    <name type="scientific">Thalassolituus maritimus</name>
    <dbReference type="NCBI Taxonomy" id="484498"/>
    <lineage>
        <taxon>Bacteria</taxon>
        <taxon>Pseudomonadati</taxon>
        <taxon>Pseudomonadota</taxon>
        <taxon>Gammaproteobacteria</taxon>
        <taxon>Oceanospirillales</taxon>
        <taxon>Oceanospirillaceae</taxon>
        <taxon>Thalassolituus</taxon>
    </lineage>
</organism>
<gene>
    <name evidence="2" type="ORF">NBRC116585_09090</name>
</gene>
<dbReference type="GO" id="GO:0016787">
    <property type="term" value="F:hydrolase activity"/>
    <property type="evidence" value="ECO:0007669"/>
    <property type="project" value="UniProtKB-KW"/>
</dbReference>
<dbReference type="Proteomes" id="UP001481413">
    <property type="component" value="Unassembled WGS sequence"/>
</dbReference>
<dbReference type="RefSeq" id="WP_353293734.1">
    <property type="nucleotide sequence ID" value="NZ_BAABWH010000002.1"/>
</dbReference>